<evidence type="ECO:0000313" key="2">
    <source>
        <dbReference type="Proteomes" id="UP001163603"/>
    </source>
</evidence>
<sequence length="119" mass="13550">MEINFFWAGKGTCSIPTQGTYGPLISTISTTRVFFIVRRKRPQTDDEGKAKDFTNALIINKAESFLGWMKPYTFSYVELKVATNGFSPINHLKEGRFGPVYKWLYFTIIASHNQTQIAS</sequence>
<organism evidence="1 2">
    <name type="scientific">Pistacia integerrima</name>
    <dbReference type="NCBI Taxonomy" id="434235"/>
    <lineage>
        <taxon>Eukaryota</taxon>
        <taxon>Viridiplantae</taxon>
        <taxon>Streptophyta</taxon>
        <taxon>Embryophyta</taxon>
        <taxon>Tracheophyta</taxon>
        <taxon>Spermatophyta</taxon>
        <taxon>Magnoliopsida</taxon>
        <taxon>eudicotyledons</taxon>
        <taxon>Gunneridae</taxon>
        <taxon>Pentapetalae</taxon>
        <taxon>rosids</taxon>
        <taxon>malvids</taxon>
        <taxon>Sapindales</taxon>
        <taxon>Anacardiaceae</taxon>
        <taxon>Pistacia</taxon>
    </lineage>
</organism>
<dbReference type="EMBL" id="CM047739">
    <property type="protein sequence ID" value="KAJ0042839.1"/>
    <property type="molecule type" value="Genomic_DNA"/>
</dbReference>
<protein>
    <submittedName>
        <fullName evidence="1">Uncharacterized protein</fullName>
    </submittedName>
</protein>
<accession>A0ACC0YWR7</accession>
<evidence type="ECO:0000313" key="1">
    <source>
        <dbReference type="EMBL" id="KAJ0042839.1"/>
    </source>
</evidence>
<proteinExistence type="predicted"/>
<comment type="caution">
    <text evidence="1">The sequence shown here is derived from an EMBL/GenBank/DDBJ whole genome shotgun (WGS) entry which is preliminary data.</text>
</comment>
<keyword evidence="2" id="KW-1185">Reference proteome</keyword>
<name>A0ACC0YWR7_9ROSI</name>
<dbReference type="Proteomes" id="UP001163603">
    <property type="component" value="Chromosome 4"/>
</dbReference>
<gene>
    <name evidence="1" type="ORF">Pint_18460</name>
</gene>
<reference evidence="2" key="1">
    <citation type="journal article" date="2023" name="G3 (Bethesda)">
        <title>Genome assembly and association tests identify interacting loci associated with vigor, precocity, and sex in interspecific pistachio rootstocks.</title>
        <authorList>
            <person name="Palmer W."/>
            <person name="Jacygrad E."/>
            <person name="Sagayaradj S."/>
            <person name="Cavanaugh K."/>
            <person name="Han R."/>
            <person name="Bertier L."/>
            <person name="Beede B."/>
            <person name="Kafkas S."/>
            <person name="Golino D."/>
            <person name="Preece J."/>
            <person name="Michelmore R."/>
        </authorList>
    </citation>
    <scope>NUCLEOTIDE SEQUENCE [LARGE SCALE GENOMIC DNA]</scope>
</reference>